<dbReference type="Pfam" id="PF13414">
    <property type="entry name" value="TPR_11"/>
    <property type="match status" value="1"/>
</dbReference>
<dbReference type="KEGG" id="smon:AWR27_18795"/>
<evidence type="ECO:0008006" key="6">
    <source>
        <dbReference type="Google" id="ProtNLM"/>
    </source>
</evidence>
<evidence type="ECO:0000313" key="5">
    <source>
        <dbReference type="Proteomes" id="UP000187941"/>
    </source>
</evidence>
<feature type="signal peptide" evidence="3">
    <location>
        <begin position="1"/>
        <end position="25"/>
    </location>
</feature>
<feature type="repeat" description="TPR" evidence="1">
    <location>
        <begin position="169"/>
        <end position="202"/>
    </location>
</feature>
<dbReference type="InterPro" id="IPR019734">
    <property type="entry name" value="TPR_rpt"/>
</dbReference>
<accession>A0A1P9X0L4</accession>
<keyword evidence="5" id="KW-1185">Reference proteome</keyword>
<dbReference type="RefSeq" id="WP_077132648.1">
    <property type="nucleotide sequence ID" value="NZ_CP014263.1"/>
</dbReference>
<dbReference type="PROSITE" id="PS50293">
    <property type="entry name" value="TPR_REGION"/>
    <property type="match status" value="1"/>
</dbReference>
<dbReference type="Pfam" id="PF13181">
    <property type="entry name" value="TPR_8"/>
    <property type="match status" value="2"/>
</dbReference>
<dbReference type="InterPro" id="IPR011990">
    <property type="entry name" value="TPR-like_helical_dom_sf"/>
</dbReference>
<protein>
    <recommendedName>
        <fullName evidence="6">Tetratricopeptide repeat protein</fullName>
    </recommendedName>
</protein>
<name>A0A1P9X0L4_9BACT</name>
<dbReference type="SUPFAM" id="SSF81901">
    <property type="entry name" value="HCP-like"/>
    <property type="match status" value="1"/>
</dbReference>
<feature type="repeat" description="TPR" evidence="1">
    <location>
        <begin position="203"/>
        <end position="236"/>
    </location>
</feature>
<evidence type="ECO:0000256" key="2">
    <source>
        <dbReference type="SAM" id="MobiDB-lite"/>
    </source>
</evidence>
<feature type="compositionally biased region" description="Low complexity" evidence="2">
    <location>
        <begin position="570"/>
        <end position="595"/>
    </location>
</feature>
<evidence type="ECO:0000313" key="4">
    <source>
        <dbReference type="EMBL" id="AQG81186.1"/>
    </source>
</evidence>
<dbReference type="PANTHER" id="PTHR12558">
    <property type="entry name" value="CELL DIVISION CYCLE 16,23,27"/>
    <property type="match status" value="1"/>
</dbReference>
<dbReference type="SMART" id="SM00028">
    <property type="entry name" value="TPR"/>
    <property type="match status" value="5"/>
</dbReference>
<gene>
    <name evidence="4" type="ORF">AWR27_18795</name>
</gene>
<dbReference type="STRING" id="1178516.AWR27_18795"/>
<dbReference type="Proteomes" id="UP000187941">
    <property type="component" value="Chromosome"/>
</dbReference>
<dbReference type="EMBL" id="CP014263">
    <property type="protein sequence ID" value="AQG81186.1"/>
    <property type="molecule type" value="Genomic_DNA"/>
</dbReference>
<evidence type="ECO:0000256" key="1">
    <source>
        <dbReference type="PROSITE-ProRule" id="PRU00339"/>
    </source>
</evidence>
<reference evidence="4 5" key="1">
    <citation type="submission" date="2016-01" db="EMBL/GenBank/DDBJ databases">
        <authorList>
            <person name="Oliw E.H."/>
        </authorList>
    </citation>
    <scope>NUCLEOTIDE SEQUENCE [LARGE SCALE GENOMIC DNA]</scope>
    <source>
        <strain evidence="4 5">DY10</strain>
    </source>
</reference>
<feature type="repeat" description="TPR" evidence="1">
    <location>
        <begin position="57"/>
        <end position="90"/>
    </location>
</feature>
<dbReference type="AlphaFoldDB" id="A0A1P9X0L4"/>
<dbReference type="Gene3D" id="1.25.40.10">
    <property type="entry name" value="Tetratricopeptide repeat domain"/>
    <property type="match status" value="3"/>
</dbReference>
<feature type="region of interest" description="Disordered" evidence="2">
    <location>
        <begin position="559"/>
        <end position="595"/>
    </location>
</feature>
<dbReference type="SUPFAM" id="SSF48452">
    <property type="entry name" value="TPR-like"/>
    <property type="match status" value="1"/>
</dbReference>
<dbReference type="PANTHER" id="PTHR12558:SF13">
    <property type="entry name" value="CELL DIVISION CYCLE PROTEIN 27 HOMOLOG"/>
    <property type="match status" value="1"/>
</dbReference>
<keyword evidence="1" id="KW-0802">TPR repeat</keyword>
<keyword evidence="3" id="KW-0732">Signal</keyword>
<dbReference type="SMART" id="SM00671">
    <property type="entry name" value="SEL1"/>
    <property type="match status" value="3"/>
</dbReference>
<dbReference type="InterPro" id="IPR006597">
    <property type="entry name" value="Sel1-like"/>
</dbReference>
<proteinExistence type="predicted"/>
<feature type="repeat" description="TPR" evidence="1">
    <location>
        <begin position="525"/>
        <end position="558"/>
    </location>
</feature>
<dbReference type="OrthoDB" id="638548at2"/>
<organism evidence="4 5">
    <name type="scientific">Spirosoma montaniterrae</name>
    <dbReference type="NCBI Taxonomy" id="1178516"/>
    <lineage>
        <taxon>Bacteria</taxon>
        <taxon>Pseudomonadati</taxon>
        <taxon>Bacteroidota</taxon>
        <taxon>Cytophagia</taxon>
        <taxon>Cytophagales</taxon>
        <taxon>Cytophagaceae</taxon>
        <taxon>Spirosoma</taxon>
    </lineage>
</organism>
<feature type="chain" id="PRO_5012998521" description="Tetratricopeptide repeat protein" evidence="3">
    <location>
        <begin position="26"/>
        <end position="595"/>
    </location>
</feature>
<dbReference type="PROSITE" id="PS50005">
    <property type="entry name" value="TPR"/>
    <property type="match status" value="5"/>
</dbReference>
<evidence type="ECO:0000256" key="3">
    <source>
        <dbReference type="SAM" id="SignalP"/>
    </source>
</evidence>
<feature type="compositionally biased region" description="Basic and acidic residues" evidence="2">
    <location>
        <begin position="559"/>
        <end position="569"/>
    </location>
</feature>
<feature type="repeat" description="TPR" evidence="1">
    <location>
        <begin position="377"/>
        <end position="410"/>
    </location>
</feature>
<sequence length="595" mass="66001">MMNNQKKSLLTILFVGATLSAPVVAQDVPTALKDIEAARFTKAGQYLTQLASSSPTAENQFYLGYYYLRSGQPDQAKAAFEKGAAADAKNQLNNVGLAGVALMKKDRATAKTLIDNAVAQTKSKNIDVLTRAGEMYTLSEETNDPARALELLTLADEKHKKDKKGAGNADIEMLMGDAYFLKNDGGNAITRYENALSLNPSLAEANYKIGRLYLRGKNYQKAQEFFKLAIQNDPEFSPTYLAYADALANSRAYKSAATNYELYVQKSGTQDPETLLDVARYRFLAEDYKGATEYLDQLKGKINNPIADRMYGWANLGLNKPQEAVESLNRFISTAPAKVISDDYKYLGRAYGQLGTPEGDSLGIANLEKAAPQDTVENLYREIGEKYYKMKRYDRAAAYYSKAIANDKKPQNNDYLWLGLASYQYAPRIGRDSTAAPMDTAQIRQAKQMYYLKSDSAFAQMAQRIEADGKKYPLAYYYRAGANYYAYSNDRAKGAELATPFYEKFIEQATNPDSTDKADYKRYLITSYKSLAGFALLRKDDAKAKEYFNKVLELDPNDESVKKALEEPKPVATPATKPAAKPAAKAPAKKASASK</sequence>